<evidence type="ECO:0008006" key="5">
    <source>
        <dbReference type="Google" id="ProtNLM"/>
    </source>
</evidence>
<dbReference type="AlphaFoldDB" id="A0A0H3J5K0"/>
<evidence type="ECO:0000313" key="3">
    <source>
        <dbReference type="Proteomes" id="UP000028042"/>
    </source>
</evidence>
<protein>
    <recommendedName>
        <fullName evidence="5">DUF3892 domain-containing protein</fullName>
    </recommendedName>
</protein>
<name>A0A0H3J5K0_CLOPA</name>
<reference evidence="2" key="2">
    <citation type="submission" date="2015-10" db="EMBL/GenBank/DDBJ databases">
        <title>Improved Draft Genome Sequence of Clostridium pasteurianum Strain ATCC 6013 (DSM 525) Using a Hybrid Next-Generation Sequencing Approach.</title>
        <authorList>
            <person name="Pyne M.E."/>
            <person name="Utturkar S.M."/>
            <person name="Brown S.D."/>
            <person name="Moo-Young M."/>
            <person name="Chung D.A."/>
            <person name="Chou P.C."/>
        </authorList>
    </citation>
    <scope>NUCLEOTIDE SEQUENCE</scope>
    <source>
        <strain evidence="2">ATCC 6013</strain>
    </source>
</reference>
<dbReference type="PATRIC" id="fig|1262449.3.peg.1106"/>
<dbReference type="KEGG" id="cpat:CLPA_c26620"/>
<evidence type="ECO:0000313" key="4">
    <source>
        <dbReference type="Proteomes" id="UP000030905"/>
    </source>
</evidence>
<dbReference type="KEGG" id="cpae:CPAST_c26620"/>
<evidence type="ECO:0000313" key="2">
    <source>
        <dbReference type="EMBL" id="KRU11273.1"/>
    </source>
</evidence>
<dbReference type="EMBL" id="JPGY02000001">
    <property type="protein sequence ID" value="KRU11273.1"/>
    <property type="molecule type" value="Genomic_DNA"/>
</dbReference>
<dbReference type="InterPro" id="IPR024997">
    <property type="entry name" value="DUF3892"/>
</dbReference>
<sequence>MQFAFRSSHIIQDTIKNNNNDVIAYKLENGDIIMKEEAVSMASQGLIRGVTIESDSEGNEHLKNIEDPNSMS</sequence>
<dbReference type="Proteomes" id="UP000030905">
    <property type="component" value="Chromosome"/>
</dbReference>
<dbReference type="GeneID" id="93074792"/>
<dbReference type="EMBL" id="CP009268">
    <property type="protein sequence ID" value="AJA52717.1"/>
    <property type="molecule type" value="Genomic_DNA"/>
</dbReference>
<accession>A0A0H3J5K0</accession>
<dbReference type="Proteomes" id="UP000028042">
    <property type="component" value="Unassembled WGS sequence"/>
</dbReference>
<keyword evidence="4" id="KW-1185">Reference proteome</keyword>
<evidence type="ECO:0000313" key="1">
    <source>
        <dbReference type="EMBL" id="AJA52717.1"/>
    </source>
</evidence>
<organism evidence="1 4">
    <name type="scientific">Clostridium pasteurianum DSM 525 = ATCC 6013</name>
    <dbReference type="NCBI Taxonomy" id="1262449"/>
    <lineage>
        <taxon>Bacteria</taxon>
        <taxon>Bacillati</taxon>
        <taxon>Bacillota</taxon>
        <taxon>Clostridia</taxon>
        <taxon>Eubacteriales</taxon>
        <taxon>Clostridiaceae</taxon>
        <taxon>Clostridium</taxon>
    </lineage>
</organism>
<dbReference type="RefSeq" id="WP_003442592.1">
    <property type="nucleotide sequence ID" value="NZ_ANZB01000003.1"/>
</dbReference>
<gene>
    <name evidence="1" type="ORF">CLPA_c26620</name>
    <name evidence="2" type="ORF">CP6013_00520</name>
</gene>
<reference evidence="1 4" key="1">
    <citation type="journal article" date="2015" name="Genome Announc.">
        <title>Complete Genome Sequence of the Nitrogen-Fixing and Solvent-Producing Clostridium pasteurianum DSM 525.</title>
        <authorList>
            <person name="Poehlein A."/>
            <person name="Grosse-Honebrink A."/>
            <person name="Zhang Y."/>
            <person name="Minton N.P."/>
            <person name="Daniel R."/>
        </authorList>
    </citation>
    <scope>NUCLEOTIDE SEQUENCE [LARGE SCALE GENOMIC DNA]</scope>
    <source>
        <strain evidence="1">DSM 525</strain>
        <strain evidence="4">DSM 525 / ATCC 6013</strain>
    </source>
</reference>
<dbReference type="Pfam" id="PF13031">
    <property type="entry name" value="DUF3892"/>
    <property type="match status" value="1"/>
</dbReference>
<reference evidence="2 3" key="3">
    <citation type="journal article" name="Genome Announc.">
        <title>Improved Draft Genome Sequence of Clostridium pasteurianum Strain ATCC 6013 (DSM 525) Using a Hybrid Next-Generation Sequencing Approach.</title>
        <authorList>
            <person name="Pyne M.E."/>
            <person name="Utturkar S."/>
            <person name="Brown S.D."/>
            <person name="Moo-Young M."/>
            <person name="Chung D.A."/>
            <person name="Chou C.P."/>
        </authorList>
    </citation>
    <scope>NUCLEOTIDE SEQUENCE [LARGE SCALE GENOMIC DNA]</scope>
    <source>
        <strain evidence="2 3">ATCC 6013</strain>
    </source>
</reference>
<proteinExistence type="predicted"/>